<evidence type="ECO:0000256" key="1">
    <source>
        <dbReference type="SAM" id="MobiDB-lite"/>
    </source>
</evidence>
<dbReference type="AlphaFoldDB" id="A0A0K3CJY0"/>
<feature type="region of interest" description="Disordered" evidence="1">
    <location>
        <begin position="46"/>
        <end position="77"/>
    </location>
</feature>
<evidence type="ECO:0000313" key="3">
    <source>
        <dbReference type="EMBL" id="CTR08967.1"/>
    </source>
</evidence>
<organism evidence="3 4">
    <name type="scientific">Rhodotorula toruloides</name>
    <name type="common">Yeast</name>
    <name type="synonym">Rhodosporidium toruloides</name>
    <dbReference type="NCBI Taxonomy" id="5286"/>
    <lineage>
        <taxon>Eukaryota</taxon>
        <taxon>Fungi</taxon>
        <taxon>Dikarya</taxon>
        <taxon>Basidiomycota</taxon>
        <taxon>Pucciniomycotina</taxon>
        <taxon>Microbotryomycetes</taxon>
        <taxon>Sporidiobolales</taxon>
        <taxon>Sporidiobolaceae</taxon>
        <taxon>Rhodotorula</taxon>
    </lineage>
</organism>
<feature type="transmembrane region" description="Helical" evidence="2">
    <location>
        <begin position="92"/>
        <end position="112"/>
    </location>
</feature>
<keyword evidence="2" id="KW-1133">Transmembrane helix</keyword>
<sequence>MLSRAIAPTARLVAARPLRVVPAVPFLPSRSPVLASLVAPSFRRTYAGQPDRTSSHEGAPVTSTSHPTVPRTPPKPTPFFARKNIGLEVTPLMAFIGTIVTVAIGFMVHALMTDNTIQHRHGVPEDEELKKAIGKK</sequence>
<reference evidence="3 4" key="1">
    <citation type="submission" date="2015-07" db="EMBL/GenBank/DDBJ databases">
        <authorList>
            <person name="Cajimat M.N.B."/>
            <person name="Milazzo M.L."/>
            <person name="Fulhorst C.F."/>
        </authorList>
    </citation>
    <scope>NUCLEOTIDE SEQUENCE [LARGE SCALE GENOMIC DNA]</scope>
    <source>
        <strain evidence="3">Single colony</strain>
    </source>
</reference>
<evidence type="ECO:0000313" key="4">
    <source>
        <dbReference type="Proteomes" id="UP000199069"/>
    </source>
</evidence>
<keyword evidence="2" id="KW-0812">Transmembrane</keyword>
<accession>A0A0K3CJY0</accession>
<name>A0A0K3CJY0_RHOTO</name>
<evidence type="ECO:0000256" key="2">
    <source>
        <dbReference type="SAM" id="Phobius"/>
    </source>
</evidence>
<proteinExistence type="predicted"/>
<protein>
    <submittedName>
        <fullName evidence="3">Uncharacterized protein</fullName>
    </submittedName>
</protein>
<keyword evidence="2" id="KW-0472">Membrane</keyword>
<dbReference type="OMA" id="PFFARKN"/>
<keyword evidence="4" id="KW-1185">Reference proteome</keyword>
<dbReference type="Proteomes" id="UP000199069">
    <property type="component" value="Unassembled WGS sequence"/>
</dbReference>
<gene>
    <name evidence="3" type="primary">FGENESH: predicted gene_9.174</name>
    <name evidence="3" type="ORF">BN2166_0048280</name>
</gene>
<dbReference type="EMBL" id="CWKI01000009">
    <property type="protein sequence ID" value="CTR08967.1"/>
    <property type="molecule type" value="Genomic_DNA"/>
</dbReference>